<sequence length="206" mass="22626">MVAVVTVALVVSGIAPYDRATWLMETFWVVIGVPVAVVVWRRFPLTRLLCVLLALHALILIFGGHYTYARVPLGDWIQDGLGLARNPYDRIGHFTQGFVPAILLREVLVRRSPLAGSRWLAPLTVCGCLAFSAFFEMIEWWAALIGGEGADDFLATQGDVWDTQWDMFLALVGATSALLLLSRVHDRLLAGFPRPAPDGAADPPRS</sequence>
<comment type="caution">
    <text evidence="2">The sequence shown here is derived from an EMBL/GenBank/DDBJ whole genome shotgun (WGS) entry which is preliminary data.</text>
</comment>
<dbReference type="InterPro" id="IPR014509">
    <property type="entry name" value="YjdF-like"/>
</dbReference>
<keyword evidence="3" id="KW-1185">Reference proteome</keyword>
<dbReference type="PATRIC" id="fig|518642.10.peg.7449"/>
<evidence type="ECO:0008006" key="4">
    <source>
        <dbReference type="Google" id="ProtNLM"/>
    </source>
</evidence>
<gene>
    <name evidence="2" type="ORF">AN218_04115</name>
</gene>
<dbReference type="EMBL" id="LJGW01000082">
    <property type="protein sequence ID" value="OEV13325.1"/>
    <property type="molecule type" value="Genomic_DNA"/>
</dbReference>
<organism evidence="2 3">
    <name type="scientific">Streptomyces nanshensis</name>
    <dbReference type="NCBI Taxonomy" id="518642"/>
    <lineage>
        <taxon>Bacteria</taxon>
        <taxon>Bacillati</taxon>
        <taxon>Actinomycetota</taxon>
        <taxon>Actinomycetes</taxon>
        <taxon>Kitasatosporales</taxon>
        <taxon>Streptomycetaceae</taxon>
        <taxon>Streptomyces</taxon>
    </lineage>
</organism>
<dbReference type="InterPro" id="IPR058534">
    <property type="entry name" value="YjdF"/>
</dbReference>
<keyword evidence="1" id="KW-0812">Transmembrane</keyword>
<reference evidence="2 3" key="1">
    <citation type="journal article" date="2016" name="Front. Microbiol.">
        <title>Comparative Genomics Analysis of Streptomyces Species Reveals Their Adaptation to the Marine Environment and Their Diversity at the Genomic Level.</title>
        <authorList>
            <person name="Tian X."/>
            <person name="Zhang Z."/>
            <person name="Yang T."/>
            <person name="Chen M."/>
            <person name="Li J."/>
            <person name="Chen F."/>
            <person name="Yang J."/>
            <person name="Li W."/>
            <person name="Zhang B."/>
            <person name="Zhang Z."/>
            <person name="Wu J."/>
            <person name="Zhang C."/>
            <person name="Long L."/>
            <person name="Xiao J."/>
        </authorList>
    </citation>
    <scope>NUCLEOTIDE SEQUENCE [LARGE SCALE GENOMIC DNA]</scope>
    <source>
        <strain evidence="2 3">SCSIO 10429</strain>
    </source>
</reference>
<evidence type="ECO:0000256" key="1">
    <source>
        <dbReference type="SAM" id="Phobius"/>
    </source>
</evidence>
<feature type="transmembrane region" description="Helical" evidence="1">
    <location>
        <begin position="48"/>
        <end position="71"/>
    </location>
</feature>
<evidence type="ECO:0000313" key="2">
    <source>
        <dbReference type="EMBL" id="OEV13325.1"/>
    </source>
</evidence>
<dbReference type="PIRSF" id="PIRSF020606">
    <property type="entry name" value="UCP020606"/>
    <property type="match status" value="1"/>
</dbReference>
<feature type="transmembrane region" description="Helical" evidence="1">
    <location>
        <begin position="23"/>
        <end position="41"/>
    </location>
</feature>
<dbReference type="Proteomes" id="UP000176005">
    <property type="component" value="Unassembled WGS sequence"/>
</dbReference>
<accession>A0A1E7LAR1</accession>
<keyword evidence="1" id="KW-0472">Membrane</keyword>
<evidence type="ECO:0000313" key="3">
    <source>
        <dbReference type="Proteomes" id="UP000176005"/>
    </source>
</evidence>
<name>A0A1E7LAR1_9ACTN</name>
<keyword evidence="1" id="KW-1133">Transmembrane helix</keyword>
<protein>
    <recommendedName>
        <fullName evidence="4">DUF2238 domain-containing protein</fullName>
    </recommendedName>
</protein>
<proteinExistence type="predicted"/>
<dbReference type="Pfam" id="PF09997">
    <property type="entry name" value="DUF2238"/>
    <property type="match status" value="1"/>
</dbReference>
<dbReference type="AlphaFoldDB" id="A0A1E7LAR1"/>